<gene>
    <name evidence="2" type="primary">LOC115748228</name>
</gene>
<dbReference type="GO" id="GO:0009507">
    <property type="term" value="C:chloroplast"/>
    <property type="evidence" value="ECO:0007669"/>
    <property type="project" value="TreeGrafter"/>
</dbReference>
<dbReference type="KEGG" id="rarg:115748228"/>
<name>A0A8B8Q0F3_9MYRT</name>
<evidence type="ECO:0000313" key="2">
    <source>
        <dbReference type="RefSeq" id="XP_030540551.1"/>
    </source>
</evidence>
<protein>
    <submittedName>
        <fullName evidence="2">Uncharacterized protein LOC115748228</fullName>
    </submittedName>
</protein>
<keyword evidence="1" id="KW-1185">Reference proteome</keyword>
<dbReference type="GeneID" id="115748228"/>
<organism evidence="1 2">
    <name type="scientific">Rhodamnia argentea</name>
    <dbReference type="NCBI Taxonomy" id="178133"/>
    <lineage>
        <taxon>Eukaryota</taxon>
        <taxon>Viridiplantae</taxon>
        <taxon>Streptophyta</taxon>
        <taxon>Embryophyta</taxon>
        <taxon>Tracheophyta</taxon>
        <taxon>Spermatophyta</taxon>
        <taxon>Magnoliopsida</taxon>
        <taxon>eudicotyledons</taxon>
        <taxon>Gunneridae</taxon>
        <taxon>Pentapetalae</taxon>
        <taxon>rosids</taxon>
        <taxon>malvids</taxon>
        <taxon>Myrtales</taxon>
        <taxon>Myrtaceae</taxon>
        <taxon>Myrtoideae</taxon>
        <taxon>Myrteae</taxon>
        <taxon>Australasian group</taxon>
        <taxon>Rhodamnia</taxon>
    </lineage>
</organism>
<dbReference type="Proteomes" id="UP000827889">
    <property type="component" value="Chromosome 8"/>
</dbReference>
<sequence length="142" mass="15871">METTFWNAHGRALGGCIVSHQKTDVHARNLSVPSSGSFLKLHKKQWNGADIGLAARCASSSPGPGPVAELVEEREWNEMRNWSEKCRVQGVAELLECLEREAIMGDDEGKEPTDYSRRARIFDKSSEVFQALKERETQTASH</sequence>
<dbReference type="OrthoDB" id="1576084at2759"/>
<dbReference type="AlphaFoldDB" id="A0A8B8Q0F3"/>
<dbReference type="PANTHER" id="PTHR37758:SF1">
    <property type="entry name" value="OS03G0334300 PROTEIN"/>
    <property type="match status" value="1"/>
</dbReference>
<dbReference type="PANTHER" id="PTHR37758">
    <property type="entry name" value="OS03G0334300 PROTEIN"/>
    <property type="match status" value="1"/>
</dbReference>
<accession>A0A8B8Q0F3</accession>
<evidence type="ECO:0000313" key="1">
    <source>
        <dbReference type="Proteomes" id="UP000827889"/>
    </source>
</evidence>
<proteinExistence type="predicted"/>
<dbReference type="RefSeq" id="XP_030540551.1">
    <property type="nucleotide sequence ID" value="XM_030684691.2"/>
</dbReference>
<reference evidence="2" key="1">
    <citation type="submission" date="2025-08" db="UniProtKB">
        <authorList>
            <consortium name="RefSeq"/>
        </authorList>
    </citation>
    <scope>IDENTIFICATION</scope>
    <source>
        <tissue evidence="2">Leaf</tissue>
    </source>
</reference>